<keyword evidence="12" id="KW-0347">Helicase</keyword>
<dbReference type="CDD" id="cd22332">
    <property type="entry name" value="HsdR_N"/>
    <property type="match status" value="1"/>
</dbReference>
<evidence type="ECO:0000256" key="6">
    <source>
        <dbReference type="ARBA" id="ARBA00022759"/>
    </source>
</evidence>
<proteinExistence type="inferred from homology"/>
<gene>
    <name evidence="12" type="ORF">GCM10008959_24350</name>
</gene>
<evidence type="ECO:0000256" key="8">
    <source>
        <dbReference type="ARBA" id="ARBA00022840"/>
    </source>
</evidence>
<evidence type="ECO:0000313" key="13">
    <source>
        <dbReference type="Proteomes" id="UP000634308"/>
    </source>
</evidence>
<evidence type="ECO:0000259" key="11">
    <source>
        <dbReference type="PROSITE" id="PS51192"/>
    </source>
</evidence>
<evidence type="ECO:0000256" key="9">
    <source>
        <dbReference type="ARBA" id="ARBA00023125"/>
    </source>
</evidence>
<dbReference type="InterPro" id="IPR051268">
    <property type="entry name" value="Type-I_R_enzyme_R_subunit"/>
</dbReference>
<evidence type="ECO:0000256" key="5">
    <source>
        <dbReference type="ARBA" id="ARBA00022747"/>
    </source>
</evidence>
<dbReference type="GO" id="GO:0004386">
    <property type="term" value="F:helicase activity"/>
    <property type="evidence" value="ECO:0007669"/>
    <property type="project" value="UniProtKB-KW"/>
</dbReference>
<dbReference type="InterPro" id="IPR004473">
    <property type="entry name" value="Restrct_endonuc_typeI_HsdR"/>
</dbReference>
<keyword evidence="3" id="KW-0540">Nuclease</keyword>
<dbReference type="PANTHER" id="PTHR30195">
    <property type="entry name" value="TYPE I SITE-SPECIFIC DEOXYRIBONUCLEASE PROTEIN SUBUNIT M AND R"/>
    <property type="match status" value="1"/>
</dbReference>
<keyword evidence="4 10" id="KW-0547">Nucleotide-binding</keyword>
<evidence type="ECO:0000256" key="3">
    <source>
        <dbReference type="ARBA" id="ARBA00022722"/>
    </source>
</evidence>
<dbReference type="NCBIfam" id="TIGR00348">
    <property type="entry name" value="hsdR"/>
    <property type="match status" value="1"/>
</dbReference>
<dbReference type="EMBL" id="BMQM01000016">
    <property type="protein sequence ID" value="GGR61585.1"/>
    <property type="molecule type" value="Genomic_DNA"/>
</dbReference>
<reference evidence="13" key="1">
    <citation type="journal article" date="2019" name="Int. J. Syst. Evol. Microbiol.">
        <title>The Global Catalogue of Microorganisms (GCM) 10K type strain sequencing project: providing services to taxonomists for standard genome sequencing and annotation.</title>
        <authorList>
            <consortium name="The Broad Institute Genomics Platform"/>
            <consortium name="The Broad Institute Genome Sequencing Center for Infectious Disease"/>
            <person name="Wu L."/>
            <person name="Ma J."/>
        </authorList>
    </citation>
    <scope>NUCLEOTIDE SEQUENCE [LARGE SCALE GENOMIC DNA]</scope>
    <source>
        <strain evidence="13">JCM 31404</strain>
    </source>
</reference>
<organism evidence="12 13">
    <name type="scientific">Deinococcus seoulensis</name>
    <dbReference type="NCBI Taxonomy" id="1837379"/>
    <lineage>
        <taxon>Bacteria</taxon>
        <taxon>Thermotogati</taxon>
        <taxon>Deinococcota</taxon>
        <taxon>Deinococci</taxon>
        <taxon>Deinococcales</taxon>
        <taxon>Deinococcaceae</taxon>
        <taxon>Deinococcus</taxon>
    </lineage>
</organism>
<feature type="domain" description="Helicase ATP-binding" evidence="11">
    <location>
        <begin position="333"/>
        <end position="485"/>
    </location>
</feature>
<dbReference type="CDD" id="cd18800">
    <property type="entry name" value="SF2_C_EcoR124I-like"/>
    <property type="match status" value="1"/>
</dbReference>
<dbReference type="Pfam" id="PF11867">
    <property type="entry name" value="T1RH-like_C"/>
    <property type="match status" value="1"/>
</dbReference>
<keyword evidence="8 10" id="KW-0067">ATP-binding</keyword>
<dbReference type="Pfam" id="PF22679">
    <property type="entry name" value="T1R_D3-like"/>
    <property type="match status" value="1"/>
</dbReference>
<sequence>MPVTTPAARPSDYLEDLVSILPAVQLMQNLGYTYLTPADTVRLRGGKRGRVVLTEVLREQLAKLNSFEFRGARHAFSPVNIDRAVDAIAAMPYEALLTTAEKQHDLLTLGIGLEETVDGYTRSFQLQYVDWERPERNAYHVTDEFEVERQRSTSTRRPDVVVFVNGLPLVVIECKRPDIKLAVKEAISQHLRNQKPGEIPELFTTAQLLFAVAQNAAQYATTATPAKYWSVWKEEGDHEKELLDLVNRPLSNKQKEKMFSEREGWLRVRAEELWAAGQRLPTAQDRLLHGLLRPERLLEFVRGYVLFDGKIKKVARHQQFFAIKATVNRVKTLRADGSRQGGVVWHTTGSGKSLTMVMLGKTIALDRELPHPKIVLVTDRVDLDKQIHRTFKATGKSVARAGSGKHLLELLSGKAAEKPDVITTIGKKFESLTREKFIFDARDVFVLVDESHRSQYGKTAALMENVLPRACYIGFTGTPLLKAQKSTAAKYGGFIHTYTMRQAVEDEAVVPLRYEGRMSELRGDQVNLDKWFDRITKGLTDPQKADLKRRFQREEELLNAEQRMAEVAYDIGQHFKLHFAGTPFKGQFAVSSKAAALKYKKLFEGFGDVRVEVVISAPDTRGEHETVDDEDTPEVQVFWKGVMAKYGSEEAYLDGVISAFDSDDGPDILIVVDKLLTGFDVPRNAVLYLDKRLREHNILQAIARVNRLYDGKDAGLVVDYRGVFGALNEALDTYAALEAQGFDREDIDGSLTDVKEEIAKLASRHADVWRVFNGVENKRDSEAMQQHLGLQDVREEFYRTLTAFAKTLQLALGHAPWHSDTPEERQRTYTNDLKFFLNLRAAVKQRYGESVDYSAFEAQLRNLVNRYVGAEEVKTIVEPVSIFNVPSFEQELDEIEGEAAKADAIASRVKRTLTERMEEDPALYKRLGQMIEEAIEEHRARRLSDAEYLQRMLDLLDTTRNSGASGGPNTLQGREEARAYYGVLKEHLELPDERLAKLAIDMELTLAARKIRDWTTDPDVHKAMLNDLDDLLYALKKEDVNLDFKQMDEITHQVLGVAQARER</sequence>
<dbReference type="Gene3D" id="3.90.1570.50">
    <property type="match status" value="1"/>
</dbReference>
<dbReference type="InterPro" id="IPR027417">
    <property type="entry name" value="P-loop_NTPase"/>
</dbReference>
<dbReference type="InterPro" id="IPR021810">
    <property type="entry name" value="T1RH-like_C"/>
</dbReference>
<dbReference type="SUPFAM" id="SSF52540">
    <property type="entry name" value="P-loop containing nucleoside triphosphate hydrolases"/>
    <property type="match status" value="1"/>
</dbReference>
<comment type="similarity">
    <text evidence="2 10">Belongs to the HsdR family.</text>
</comment>
<evidence type="ECO:0000256" key="4">
    <source>
        <dbReference type="ARBA" id="ARBA00022741"/>
    </source>
</evidence>
<dbReference type="InterPro" id="IPR007409">
    <property type="entry name" value="Restrct_endonuc_type1_HsdR_N"/>
</dbReference>
<comment type="function">
    <text evidence="10">Subunit R is required for both nuclease and ATPase activities, but not for modification.</text>
</comment>
<accession>A0ABQ2RW87</accession>
<dbReference type="InterPro" id="IPR040980">
    <property type="entry name" value="SWI2_SNF2"/>
</dbReference>
<dbReference type="InterPro" id="IPR055180">
    <property type="entry name" value="HsdR_RecA-like_helicase_dom_2"/>
</dbReference>
<dbReference type="SMART" id="SM00487">
    <property type="entry name" value="DEXDc"/>
    <property type="match status" value="1"/>
</dbReference>
<dbReference type="Pfam" id="PF18766">
    <property type="entry name" value="SWI2_SNF2"/>
    <property type="match status" value="1"/>
</dbReference>
<dbReference type="RefSeq" id="WP_189065266.1">
    <property type="nucleotide sequence ID" value="NZ_BMQM01000016.1"/>
</dbReference>
<evidence type="ECO:0000256" key="10">
    <source>
        <dbReference type="RuleBase" id="RU364115"/>
    </source>
</evidence>
<dbReference type="PANTHER" id="PTHR30195:SF15">
    <property type="entry name" value="TYPE I RESTRICTION ENZYME HINDI ENDONUCLEASE SUBUNIT"/>
    <property type="match status" value="1"/>
</dbReference>
<keyword evidence="13" id="KW-1185">Reference proteome</keyword>
<evidence type="ECO:0000256" key="1">
    <source>
        <dbReference type="ARBA" id="ARBA00000851"/>
    </source>
</evidence>
<evidence type="ECO:0000256" key="2">
    <source>
        <dbReference type="ARBA" id="ARBA00008598"/>
    </source>
</evidence>
<dbReference type="EC" id="3.1.21.3" evidence="10"/>
<dbReference type="CDD" id="cd18030">
    <property type="entry name" value="DEXHc_RE_I_HsdR"/>
    <property type="match status" value="1"/>
</dbReference>
<comment type="caution">
    <text evidence="12">The sequence shown here is derived from an EMBL/GenBank/DDBJ whole genome shotgun (WGS) entry which is preliminary data.</text>
</comment>
<dbReference type="Proteomes" id="UP000634308">
    <property type="component" value="Unassembled WGS sequence"/>
</dbReference>
<evidence type="ECO:0000313" key="12">
    <source>
        <dbReference type="EMBL" id="GGR61585.1"/>
    </source>
</evidence>
<keyword evidence="5 10" id="KW-0680">Restriction system</keyword>
<name>A0ABQ2RW87_9DEIO</name>
<keyword evidence="6" id="KW-0255">Endonuclease</keyword>
<keyword evidence="7 10" id="KW-0378">Hydrolase</keyword>
<evidence type="ECO:0000256" key="7">
    <source>
        <dbReference type="ARBA" id="ARBA00022801"/>
    </source>
</evidence>
<dbReference type="Pfam" id="PF04313">
    <property type="entry name" value="HSDR_N"/>
    <property type="match status" value="1"/>
</dbReference>
<dbReference type="InterPro" id="IPR014001">
    <property type="entry name" value="Helicase_ATP-bd"/>
</dbReference>
<keyword evidence="9 10" id="KW-0238">DNA-binding</keyword>
<comment type="catalytic activity">
    <reaction evidence="1 10">
        <text>Endonucleolytic cleavage of DNA to give random double-stranded fragments with terminal 5'-phosphates, ATP is simultaneously hydrolyzed.</text>
        <dbReference type="EC" id="3.1.21.3"/>
    </reaction>
</comment>
<dbReference type="Gene3D" id="3.40.50.300">
    <property type="entry name" value="P-loop containing nucleotide triphosphate hydrolases"/>
    <property type="match status" value="2"/>
</dbReference>
<comment type="subunit">
    <text evidence="10">The type I restriction/modification system is composed of three polypeptides R, M and S.</text>
</comment>
<protein>
    <recommendedName>
        <fullName evidence="10">Type I restriction enzyme endonuclease subunit</fullName>
        <shortName evidence="10">R protein</shortName>
        <ecNumber evidence="10">3.1.21.3</ecNumber>
    </recommendedName>
</protein>
<dbReference type="PROSITE" id="PS51192">
    <property type="entry name" value="HELICASE_ATP_BIND_1"/>
    <property type="match status" value="1"/>
</dbReference>